<name>A0A430B4G8_9ENTE</name>
<dbReference type="PROSITE" id="PS51677">
    <property type="entry name" value="NODB"/>
    <property type="match status" value="1"/>
</dbReference>
<gene>
    <name evidence="5" type="ORF">CBF29_02420</name>
</gene>
<dbReference type="GO" id="GO:0016810">
    <property type="term" value="F:hydrolase activity, acting on carbon-nitrogen (but not peptide) bonds"/>
    <property type="evidence" value="ECO:0007669"/>
    <property type="project" value="InterPro"/>
</dbReference>
<comment type="caution">
    <text evidence="5">The sequence shown here is derived from an EMBL/GenBank/DDBJ whole genome shotgun (WGS) entry which is preliminary data.</text>
</comment>
<feature type="domain" description="NodB homology" evidence="4">
    <location>
        <begin position="119"/>
        <end position="283"/>
    </location>
</feature>
<protein>
    <recommendedName>
        <fullName evidence="4">NodB homology domain-containing protein</fullName>
    </recommendedName>
</protein>
<dbReference type="InterPro" id="IPR011330">
    <property type="entry name" value="Glyco_hydro/deAcase_b/a-brl"/>
</dbReference>
<dbReference type="GO" id="GO:0005576">
    <property type="term" value="C:extracellular region"/>
    <property type="evidence" value="ECO:0007669"/>
    <property type="project" value="UniProtKB-SubCell"/>
</dbReference>
<proteinExistence type="predicted"/>
<evidence type="ECO:0000313" key="6">
    <source>
        <dbReference type="Proteomes" id="UP000287605"/>
    </source>
</evidence>
<dbReference type="CDD" id="cd10918">
    <property type="entry name" value="CE4_NodB_like_5s_6s"/>
    <property type="match status" value="1"/>
</dbReference>
<dbReference type="Pfam" id="PF01522">
    <property type="entry name" value="Polysacc_deac_1"/>
    <property type="match status" value="1"/>
</dbReference>
<evidence type="ECO:0000256" key="2">
    <source>
        <dbReference type="ARBA" id="ARBA00022729"/>
    </source>
</evidence>
<sequence>MLVELIILAAVLIHSDEKKATLVEPPTETTDKVVSGSKQKTKNKKQTQIDTTHWISSEAEISFPILRYHSIAESDGSLLKIPPAEFEAHMNWLKENDYYTLSPEEAKIVLSRKIKPAEKIIWLTFDGGSLDNYQEGFPILKDLELKASINVVQDKLETNTYCNEHDMKEMVNSGYVSIGSHTVHQFDLDTMAFTDQLAELSESKKRLDQTLNQKTMLLSYPNGKYNADSIEAAQEAGYTLALTMEAGLARASDGLYALKRIPVSPGLDGASFGKFIEDYLLYH</sequence>
<dbReference type="InterPro" id="IPR051398">
    <property type="entry name" value="Polysacch_Deacetylase"/>
</dbReference>
<keyword evidence="2" id="KW-0732">Signal</keyword>
<organism evidence="5 6">
    <name type="scientific">Vagococcus elongatus</name>
    <dbReference type="NCBI Taxonomy" id="180344"/>
    <lineage>
        <taxon>Bacteria</taxon>
        <taxon>Bacillati</taxon>
        <taxon>Bacillota</taxon>
        <taxon>Bacilli</taxon>
        <taxon>Lactobacillales</taxon>
        <taxon>Enterococcaceae</taxon>
        <taxon>Vagococcus</taxon>
    </lineage>
</organism>
<accession>A0A430B4G8</accession>
<dbReference type="Gene3D" id="3.20.20.370">
    <property type="entry name" value="Glycoside hydrolase/deacetylase"/>
    <property type="match status" value="1"/>
</dbReference>
<comment type="subcellular location">
    <subcellularLocation>
        <location evidence="1">Secreted</location>
    </subcellularLocation>
</comment>
<evidence type="ECO:0000256" key="3">
    <source>
        <dbReference type="SAM" id="MobiDB-lite"/>
    </source>
</evidence>
<dbReference type="SUPFAM" id="SSF88713">
    <property type="entry name" value="Glycoside hydrolase/deacetylase"/>
    <property type="match status" value="1"/>
</dbReference>
<feature type="region of interest" description="Disordered" evidence="3">
    <location>
        <begin position="24"/>
        <end position="45"/>
    </location>
</feature>
<dbReference type="Proteomes" id="UP000287605">
    <property type="component" value="Unassembled WGS sequence"/>
</dbReference>
<evidence type="ECO:0000259" key="4">
    <source>
        <dbReference type="PROSITE" id="PS51677"/>
    </source>
</evidence>
<dbReference type="EMBL" id="NGKA01000002">
    <property type="protein sequence ID" value="RSU15208.1"/>
    <property type="molecule type" value="Genomic_DNA"/>
</dbReference>
<evidence type="ECO:0000256" key="1">
    <source>
        <dbReference type="ARBA" id="ARBA00004613"/>
    </source>
</evidence>
<evidence type="ECO:0000313" key="5">
    <source>
        <dbReference type="EMBL" id="RSU15208.1"/>
    </source>
</evidence>
<dbReference type="GO" id="GO:0005975">
    <property type="term" value="P:carbohydrate metabolic process"/>
    <property type="evidence" value="ECO:0007669"/>
    <property type="project" value="InterPro"/>
</dbReference>
<dbReference type="PANTHER" id="PTHR34216">
    <property type="match status" value="1"/>
</dbReference>
<reference evidence="5 6" key="1">
    <citation type="submission" date="2017-05" db="EMBL/GenBank/DDBJ databases">
        <title>Vagococcus spp. assemblies.</title>
        <authorList>
            <person name="Gulvik C.A."/>
        </authorList>
    </citation>
    <scope>NUCLEOTIDE SEQUENCE [LARGE SCALE GENOMIC DNA]</scope>
    <source>
        <strain evidence="5 6">CCUG 51432</strain>
    </source>
</reference>
<dbReference type="InterPro" id="IPR002509">
    <property type="entry name" value="NODB_dom"/>
</dbReference>
<dbReference type="PANTHER" id="PTHR34216:SF3">
    <property type="entry name" value="POLY-BETA-1,6-N-ACETYL-D-GLUCOSAMINE N-DEACETYLASE"/>
    <property type="match status" value="1"/>
</dbReference>
<keyword evidence="6" id="KW-1185">Reference proteome</keyword>
<dbReference type="AlphaFoldDB" id="A0A430B4G8"/>